<feature type="transmembrane region" description="Helical" evidence="1">
    <location>
        <begin position="195"/>
        <end position="215"/>
    </location>
</feature>
<dbReference type="AlphaFoldDB" id="A0A485KWM7"/>
<proteinExistence type="predicted"/>
<accession>A0A485KWM7</accession>
<protein>
    <submittedName>
        <fullName evidence="3">Aste57867_12082 protein</fullName>
    </submittedName>
</protein>
<evidence type="ECO:0000313" key="3">
    <source>
        <dbReference type="EMBL" id="VFT88937.1"/>
    </source>
</evidence>
<keyword evidence="1" id="KW-0812">Transmembrane</keyword>
<dbReference type="EMBL" id="VJMH01005339">
    <property type="protein sequence ID" value="KAF0697195.1"/>
    <property type="molecule type" value="Genomic_DNA"/>
</dbReference>
<feature type="transmembrane region" description="Helical" evidence="1">
    <location>
        <begin position="53"/>
        <end position="72"/>
    </location>
</feature>
<name>A0A485KWM7_9STRA</name>
<sequence>MLYSLALLNDCVGTVVPADHPIAGVVVTLLTYNAYAIVAGFVLFGGVTWARTAAFLSSLTILSAIVSVTSTYVDNQTLFVVAPLLALLPSFTMTFCAASSAMTYFFHGFAPPLIVFESIVAVSTIEYDPDNMTSTAWFYVITFLVAFLISIVVGCKALHRDPVFLAKTTSVSGGFILAFMATFVVMARFQIESNVATNVIVLVLGLLFGSVGYAYQTKQQIPSSTANERKRLQLV</sequence>
<feature type="transmembrane region" description="Helical" evidence="1">
    <location>
        <begin position="78"/>
        <end position="97"/>
    </location>
</feature>
<organism evidence="3 4">
    <name type="scientific">Aphanomyces stellatus</name>
    <dbReference type="NCBI Taxonomy" id="120398"/>
    <lineage>
        <taxon>Eukaryota</taxon>
        <taxon>Sar</taxon>
        <taxon>Stramenopiles</taxon>
        <taxon>Oomycota</taxon>
        <taxon>Saprolegniomycetes</taxon>
        <taxon>Saprolegniales</taxon>
        <taxon>Verrucalvaceae</taxon>
        <taxon>Aphanomyces</taxon>
    </lineage>
</organism>
<feature type="transmembrane region" description="Helical" evidence="1">
    <location>
        <begin position="104"/>
        <end position="125"/>
    </location>
</feature>
<keyword evidence="4" id="KW-1185">Reference proteome</keyword>
<gene>
    <name evidence="3" type="primary">Aste57867_12082</name>
    <name evidence="2" type="ORF">As57867_012037</name>
    <name evidence="3" type="ORF">ASTE57867_12082</name>
</gene>
<keyword evidence="1" id="KW-0472">Membrane</keyword>
<keyword evidence="1" id="KW-1133">Transmembrane helix</keyword>
<evidence type="ECO:0000313" key="2">
    <source>
        <dbReference type="EMBL" id="KAF0697195.1"/>
    </source>
</evidence>
<evidence type="ECO:0000313" key="4">
    <source>
        <dbReference type="Proteomes" id="UP000332933"/>
    </source>
</evidence>
<feature type="transmembrane region" description="Helical" evidence="1">
    <location>
        <begin position="170"/>
        <end position="189"/>
    </location>
</feature>
<evidence type="ECO:0000256" key="1">
    <source>
        <dbReference type="SAM" id="Phobius"/>
    </source>
</evidence>
<dbReference type="Proteomes" id="UP000332933">
    <property type="component" value="Unassembled WGS sequence"/>
</dbReference>
<feature type="transmembrane region" description="Helical" evidence="1">
    <location>
        <begin position="137"/>
        <end position="158"/>
    </location>
</feature>
<feature type="transmembrane region" description="Helical" evidence="1">
    <location>
        <begin position="22"/>
        <end position="46"/>
    </location>
</feature>
<reference evidence="2" key="2">
    <citation type="submission" date="2019-06" db="EMBL/GenBank/DDBJ databases">
        <title>Genomics analysis of Aphanomyces spp. identifies a new class of oomycete effector associated with host adaptation.</title>
        <authorList>
            <person name="Gaulin E."/>
        </authorList>
    </citation>
    <scope>NUCLEOTIDE SEQUENCE</scope>
    <source>
        <strain evidence="2">CBS 578.67</strain>
    </source>
</reference>
<reference evidence="3 4" key="1">
    <citation type="submission" date="2019-03" db="EMBL/GenBank/DDBJ databases">
        <authorList>
            <person name="Gaulin E."/>
            <person name="Dumas B."/>
        </authorList>
    </citation>
    <scope>NUCLEOTIDE SEQUENCE [LARGE SCALE GENOMIC DNA]</scope>
    <source>
        <strain evidence="3">CBS 568.67</strain>
    </source>
</reference>
<dbReference type="EMBL" id="CAADRA010005360">
    <property type="protein sequence ID" value="VFT88937.1"/>
    <property type="molecule type" value="Genomic_DNA"/>
</dbReference>